<reference evidence="1 2" key="1">
    <citation type="journal article" date="2021" name="BMC Genomics">
        <title>Datura genome reveals duplications of psychoactive alkaloid biosynthetic genes and high mutation rate following tissue culture.</title>
        <authorList>
            <person name="Rajewski A."/>
            <person name="Carter-House D."/>
            <person name="Stajich J."/>
            <person name="Litt A."/>
        </authorList>
    </citation>
    <scope>NUCLEOTIDE SEQUENCE [LARGE SCALE GENOMIC DNA]</scope>
    <source>
        <strain evidence="1">AR-01</strain>
    </source>
</reference>
<evidence type="ECO:0000313" key="1">
    <source>
        <dbReference type="EMBL" id="MCE3216156.1"/>
    </source>
</evidence>
<proteinExistence type="predicted"/>
<keyword evidence="2" id="KW-1185">Reference proteome</keyword>
<dbReference type="Proteomes" id="UP000823775">
    <property type="component" value="Unassembled WGS sequence"/>
</dbReference>
<feature type="non-terminal residue" evidence="1">
    <location>
        <position position="75"/>
    </location>
</feature>
<organism evidence="1 2">
    <name type="scientific">Datura stramonium</name>
    <name type="common">Jimsonweed</name>
    <name type="synonym">Common thornapple</name>
    <dbReference type="NCBI Taxonomy" id="4076"/>
    <lineage>
        <taxon>Eukaryota</taxon>
        <taxon>Viridiplantae</taxon>
        <taxon>Streptophyta</taxon>
        <taxon>Embryophyta</taxon>
        <taxon>Tracheophyta</taxon>
        <taxon>Spermatophyta</taxon>
        <taxon>Magnoliopsida</taxon>
        <taxon>eudicotyledons</taxon>
        <taxon>Gunneridae</taxon>
        <taxon>Pentapetalae</taxon>
        <taxon>asterids</taxon>
        <taxon>lamiids</taxon>
        <taxon>Solanales</taxon>
        <taxon>Solanaceae</taxon>
        <taxon>Solanoideae</taxon>
        <taxon>Datureae</taxon>
        <taxon>Datura</taxon>
    </lineage>
</organism>
<dbReference type="EMBL" id="JACEIK010012488">
    <property type="protein sequence ID" value="MCE3216156.1"/>
    <property type="molecule type" value="Genomic_DNA"/>
</dbReference>
<accession>A0ABS8WX83</accession>
<comment type="caution">
    <text evidence="1">The sequence shown here is derived from an EMBL/GenBank/DDBJ whole genome shotgun (WGS) entry which is preliminary data.</text>
</comment>
<name>A0ABS8WX83_DATST</name>
<gene>
    <name evidence="1" type="ORF">HAX54_005130</name>
</gene>
<protein>
    <submittedName>
        <fullName evidence="1">Uncharacterized protein</fullName>
    </submittedName>
</protein>
<sequence>MKLLKTTEWPQGMKLPMDLLEQQLHSSLTANECGSTICRSEEEEEGLRNIDQMSLAFMMLNEGILSASIVRRFSG</sequence>
<evidence type="ECO:0000313" key="2">
    <source>
        <dbReference type="Proteomes" id="UP000823775"/>
    </source>
</evidence>